<reference evidence="1" key="1">
    <citation type="journal article" date="2015" name="Nature">
        <title>Complex archaea that bridge the gap between prokaryotes and eukaryotes.</title>
        <authorList>
            <person name="Spang A."/>
            <person name="Saw J.H."/>
            <person name="Jorgensen S.L."/>
            <person name="Zaremba-Niedzwiedzka K."/>
            <person name="Martijn J."/>
            <person name="Lind A.E."/>
            <person name="van Eijk R."/>
            <person name="Schleper C."/>
            <person name="Guy L."/>
            <person name="Ettema T.J."/>
        </authorList>
    </citation>
    <scope>NUCLEOTIDE SEQUENCE</scope>
</reference>
<evidence type="ECO:0000313" key="1">
    <source>
        <dbReference type="EMBL" id="KKN45875.1"/>
    </source>
</evidence>
<comment type="caution">
    <text evidence="1">The sequence shown here is derived from an EMBL/GenBank/DDBJ whole genome shotgun (WGS) entry which is preliminary data.</text>
</comment>
<proteinExistence type="predicted"/>
<dbReference type="EMBL" id="LAZR01001361">
    <property type="protein sequence ID" value="KKN45875.1"/>
    <property type="molecule type" value="Genomic_DNA"/>
</dbReference>
<protein>
    <submittedName>
        <fullName evidence="1">Uncharacterized protein</fullName>
    </submittedName>
</protein>
<name>A0A0F9QNW9_9ZZZZ</name>
<sequence length="489" mass="53245">MAQLSTVYAEENTTQTHTGDLNWLTALTVPGASFEDSTNYLMLVRAQVTGNNTSQLFGWRTQIGGVTPKGALHIQEPASSLPTRRYSYIFLHKFTTAATAEDVTFDIQNFTDATKIVLADTITVFAINLDELTETDWYYGEDTTTEDHPTISTWQDQASITFTPGNASDDWLILAGGGVIVNNTTKEWRYRINFDSDTEIVPDLAQEGEDTAELISWMLARPYTLSTAEHTFTVQSNDDSDVGDENQHDISKIFALRLNAFKEHAVFWSEVEIPGTLGFSEIADMVFTPTDTGNGVLIGSAEFGTAKFGPVTIRTQVDDISVPEGNDGAFIADSFDNSDILFTPALARFPTTADVEADVDVDAAVFQVPEHTIVYRGFASWSLELVSVGGFTGTGDGTLDALIGVAFGTHGQIGIGTGDIDAIIGSASGNIGVTGVITDSEIIRFNLKMAQNPSYIQKVNQSPKSNLMIRKNLSFEREIGRNNSFNLEL</sequence>
<dbReference type="AlphaFoldDB" id="A0A0F9QNW9"/>
<organism evidence="1">
    <name type="scientific">marine sediment metagenome</name>
    <dbReference type="NCBI Taxonomy" id="412755"/>
    <lineage>
        <taxon>unclassified sequences</taxon>
        <taxon>metagenomes</taxon>
        <taxon>ecological metagenomes</taxon>
    </lineage>
</organism>
<gene>
    <name evidence="1" type="ORF">LCGC14_0678700</name>
</gene>
<accession>A0A0F9QNW9</accession>